<dbReference type="EC" id="1.3.1.72" evidence="2"/>
<protein>
    <recommendedName>
        <fullName evidence="2">Delta(24)-sterol reductase</fullName>
        <ecNumber evidence="2">1.3.1.72</ecNumber>
    </recommendedName>
</protein>
<dbReference type="InterPro" id="IPR016169">
    <property type="entry name" value="FAD-bd_PCMH_sub2"/>
</dbReference>
<keyword evidence="5" id="KW-0560">Oxidoreductase</keyword>
<dbReference type="STRING" id="675120.N1PPQ2"/>
<dbReference type="GO" id="GO:0071949">
    <property type="term" value="F:FAD binding"/>
    <property type="evidence" value="ECO:0007669"/>
    <property type="project" value="InterPro"/>
</dbReference>
<evidence type="ECO:0000313" key="9">
    <source>
        <dbReference type="Proteomes" id="UP000016933"/>
    </source>
</evidence>
<comment type="subcellular location">
    <subcellularLocation>
        <location evidence="1">Membrane</location>
        <topology evidence="1">Single-pass membrane protein</topology>
    </subcellularLocation>
</comment>
<proteinExistence type="predicted"/>
<dbReference type="InterPro" id="IPR006094">
    <property type="entry name" value="Oxid_FAD_bind_N"/>
</dbReference>
<keyword evidence="3" id="KW-0812">Transmembrane</keyword>
<dbReference type="OMA" id="HWFADTI"/>
<dbReference type="eggNOG" id="KOG1262">
    <property type="taxonomic scope" value="Eukaryota"/>
</dbReference>
<gene>
    <name evidence="8" type="ORF">DOTSEDRAFT_71180</name>
</gene>
<dbReference type="AlphaFoldDB" id="N1PPQ2"/>
<organism evidence="8 9">
    <name type="scientific">Dothistroma septosporum (strain NZE10 / CBS 128990)</name>
    <name type="common">Red band needle blight fungus</name>
    <name type="synonym">Mycosphaerella pini</name>
    <dbReference type="NCBI Taxonomy" id="675120"/>
    <lineage>
        <taxon>Eukaryota</taxon>
        <taxon>Fungi</taxon>
        <taxon>Dikarya</taxon>
        <taxon>Ascomycota</taxon>
        <taxon>Pezizomycotina</taxon>
        <taxon>Dothideomycetes</taxon>
        <taxon>Dothideomycetidae</taxon>
        <taxon>Mycosphaerellales</taxon>
        <taxon>Mycosphaerellaceae</taxon>
        <taxon>Dothistroma</taxon>
    </lineage>
</organism>
<dbReference type="GO" id="GO:0000246">
    <property type="term" value="F:Delta24(24-1) sterol reductase activity"/>
    <property type="evidence" value="ECO:0007669"/>
    <property type="project" value="TreeGrafter"/>
</dbReference>
<keyword evidence="9" id="KW-1185">Reference proteome</keyword>
<evidence type="ECO:0000313" key="8">
    <source>
        <dbReference type="EMBL" id="EME45362.1"/>
    </source>
</evidence>
<dbReference type="Pfam" id="PF01565">
    <property type="entry name" value="FAD_binding_4"/>
    <property type="match status" value="1"/>
</dbReference>
<evidence type="ECO:0000256" key="6">
    <source>
        <dbReference type="ARBA" id="ARBA00023136"/>
    </source>
</evidence>
<reference evidence="8 9" key="2">
    <citation type="journal article" date="2012" name="PLoS Pathog.">
        <title>Diverse lifestyles and strategies of plant pathogenesis encoded in the genomes of eighteen Dothideomycetes fungi.</title>
        <authorList>
            <person name="Ohm R.A."/>
            <person name="Feau N."/>
            <person name="Henrissat B."/>
            <person name="Schoch C.L."/>
            <person name="Horwitz B.A."/>
            <person name="Barry K.W."/>
            <person name="Condon B.J."/>
            <person name="Copeland A.C."/>
            <person name="Dhillon B."/>
            <person name="Glaser F."/>
            <person name="Hesse C.N."/>
            <person name="Kosti I."/>
            <person name="LaButti K."/>
            <person name="Lindquist E.A."/>
            <person name="Lucas S."/>
            <person name="Salamov A.A."/>
            <person name="Bradshaw R.E."/>
            <person name="Ciuffetti L."/>
            <person name="Hamelin R.C."/>
            <person name="Kema G.H.J."/>
            <person name="Lawrence C."/>
            <person name="Scott J.A."/>
            <person name="Spatafora J.W."/>
            <person name="Turgeon B.G."/>
            <person name="de Wit P.J.G.M."/>
            <person name="Zhong S."/>
            <person name="Goodwin S.B."/>
            <person name="Grigoriev I.V."/>
        </authorList>
    </citation>
    <scope>NUCLEOTIDE SEQUENCE [LARGE SCALE GENOMIC DNA]</scope>
    <source>
        <strain evidence="9">NZE10 / CBS 128990</strain>
    </source>
</reference>
<dbReference type="GO" id="GO:0005737">
    <property type="term" value="C:cytoplasm"/>
    <property type="evidence" value="ECO:0007669"/>
    <property type="project" value="TreeGrafter"/>
</dbReference>
<dbReference type="Gene3D" id="3.30.465.10">
    <property type="match status" value="1"/>
</dbReference>
<dbReference type="InterPro" id="IPR016166">
    <property type="entry name" value="FAD-bd_PCMH"/>
</dbReference>
<keyword evidence="4" id="KW-1133">Transmembrane helix</keyword>
<name>N1PPQ2_DOTSN</name>
<reference evidence="9" key="1">
    <citation type="journal article" date="2012" name="PLoS Genet.">
        <title>The genomes of the fungal plant pathogens Cladosporium fulvum and Dothistroma septosporum reveal adaptation to different hosts and lifestyles but also signatures of common ancestry.</title>
        <authorList>
            <person name="de Wit P.J.G.M."/>
            <person name="van der Burgt A."/>
            <person name="Oekmen B."/>
            <person name="Stergiopoulos I."/>
            <person name="Abd-Elsalam K.A."/>
            <person name="Aerts A.L."/>
            <person name="Bahkali A.H."/>
            <person name="Beenen H.G."/>
            <person name="Chettri P."/>
            <person name="Cox M.P."/>
            <person name="Datema E."/>
            <person name="de Vries R.P."/>
            <person name="Dhillon B."/>
            <person name="Ganley A.R."/>
            <person name="Griffiths S.A."/>
            <person name="Guo Y."/>
            <person name="Hamelin R.C."/>
            <person name="Henrissat B."/>
            <person name="Kabir M.S."/>
            <person name="Jashni M.K."/>
            <person name="Kema G."/>
            <person name="Klaubauf S."/>
            <person name="Lapidus A."/>
            <person name="Levasseur A."/>
            <person name="Lindquist E."/>
            <person name="Mehrabi R."/>
            <person name="Ohm R.A."/>
            <person name="Owen T.J."/>
            <person name="Salamov A."/>
            <person name="Schwelm A."/>
            <person name="Schijlen E."/>
            <person name="Sun H."/>
            <person name="van den Burg H.A."/>
            <person name="van Ham R.C.H.J."/>
            <person name="Zhang S."/>
            <person name="Goodwin S.B."/>
            <person name="Grigoriev I.V."/>
            <person name="Collemare J."/>
            <person name="Bradshaw R.E."/>
        </authorList>
    </citation>
    <scope>NUCLEOTIDE SEQUENCE [LARGE SCALE GENOMIC DNA]</scope>
    <source>
        <strain evidence="9">NZE10 / CBS 128990</strain>
    </source>
</reference>
<dbReference type="InterPro" id="IPR040165">
    <property type="entry name" value="Diminuto-like"/>
</dbReference>
<evidence type="ECO:0000259" key="7">
    <source>
        <dbReference type="PROSITE" id="PS51387"/>
    </source>
</evidence>
<dbReference type="PANTHER" id="PTHR10801:SF0">
    <property type="entry name" value="DELTA(24)-STEROL REDUCTASE"/>
    <property type="match status" value="1"/>
</dbReference>
<dbReference type="HOGENOM" id="CLU_025883_0_0_1"/>
<dbReference type="GO" id="GO:0016020">
    <property type="term" value="C:membrane"/>
    <property type="evidence" value="ECO:0007669"/>
    <property type="project" value="UniProtKB-SubCell"/>
</dbReference>
<dbReference type="PANTHER" id="PTHR10801">
    <property type="entry name" value="24-DEHYDROCHOLESTEROL REDUCTASE"/>
    <property type="match status" value="1"/>
</dbReference>
<dbReference type="GO" id="GO:0050614">
    <property type="term" value="F:Delta24-sterol reductase activity"/>
    <property type="evidence" value="ECO:0007669"/>
    <property type="project" value="UniProtKB-EC"/>
</dbReference>
<dbReference type="PROSITE" id="PS51387">
    <property type="entry name" value="FAD_PCMH"/>
    <property type="match status" value="1"/>
</dbReference>
<dbReference type="InterPro" id="IPR036318">
    <property type="entry name" value="FAD-bd_PCMH-like_sf"/>
</dbReference>
<evidence type="ECO:0000256" key="3">
    <source>
        <dbReference type="ARBA" id="ARBA00022692"/>
    </source>
</evidence>
<accession>N1PPQ2</accession>
<evidence type="ECO:0000256" key="5">
    <source>
        <dbReference type="ARBA" id="ARBA00023002"/>
    </source>
</evidence>
<sequence>MLHTMAASKLAEDHDAAVKRIASQVEKFRNDGKHFRIYHGSTSSTRPMQFTKDAIVDTSDMHRIFPVDKEAMTVKAEPNVPMDVLAAHTIAAGYVPKIVMEFKGITCGGGFAGMSGESSMYRYGLFGNTVSEIEIVLGDGSVEYANRERNADLLQEAHGSLGTFGIITLVTIELLPAKSHVQVQIRPVSEPLTVPAMFEEACSEPSIEYIDGIYFNRRSAVVMFGKMIDYAQRDSRAPLLTTKQVHWFADTIEAHLKKHNNKISMLTNAETKGKAATNGTANGATIGHANGESNGTTKIADIPPVILTLTDYLFRYDHGAFWGGKLAFKHFHVPQNRITRRIADPFLDSRTCYMALHKTGLADEYVVQDFGIPASTVTQFIEFVAQEMPECQIFLCPLKPAQEIGIDMRFNGDVIGSVREQRIFGVGVYGRGPRNHEEFLELNRELELKASVLLGSKLLYARTYYTAEEFWTIYNKERYDETRKKWKAETLPSVYDKLHADMNYTRPRRSVRGILETIWDVKVAKRSDYLLKKS</sequence>
<keyword evidence="6" id="KW-0472">Membrane</keyword>
<dbReference type="SUPFAM" id="SSF56176">
    <property type="entry name" value="FAD-binding/transporter-associated domain-like"/>
    <property type="match status" value="1"/>
</dbReference>
<dbReference type="Proteomes" id="UP000016933">
    <property type="component" value="Unassembled WGS sequence"/>
</dbReference>
<dbReference type="OrthoDB" id="415825at2759"/>
<evidence type="ECO:0000256" key="1">
    <source>
        <dbReference type="ARBA" id="ARBA00004167"/>
    </source>
</evidence>
<dbReference type="EMBL" id="KB446538">
    <property type="protein sequence ID" value="EME45362.1"/>
    <property type="molecule type" value="Genomic_DNA"/>
</dbReference>
<evidence type="ECO:0000256" key="4">
    <source>
        <dbReference type="ARBA" id="ARBA00022989"/>
    </source>
</evidence>
<feature type="domain" description="FAD-binding PCMH-type" evidence="7">
    <location>
        <begin position="5"/>
        <end position="177"/>
    </location>
</feature>
<evidence type="ECO:0000256" key="2">
    <source>
        <dbReference type="ARBA" id="ARBA00012405"/>
    </source>
</evidence>
<dbReference type="GO" id="GO:0008202">
    <property type="term" value="P:steroid metabolic process"/>
    <property type="evidence" value="ECO:0007669"/>
    <property type="project" value="TreeGrafter"/>
</dbReference>